<sequence length="87" mass="9931">MESIVSEPEPTVNQTNKRKQTTLNHYMPSFTKQDQEELESLLVRAFCSTGIPFNVIENVDFQAFLQKACPSFHILSRHTLSVMDGQT</sequence>
<gene>
    <name evidence="2" type="ORF">RhiirA4_551387</name>
</gene>
<name>A0A2I1HW02_9GLOM</name>
<reference evidence="2 3" key="1">
    <citation type="submission" date="2015-10" db="EMBL/GenBank/DDBJ databases">
        <title>Genome analyses suggest a sexual origin of heterokaryosis in a supposedly ancient asexual fungus.</title>
        <authorList>
            <person name="Ropars J."/>
            <person name="Sedzielewska K."/>
            <person name="Noel J."/>
            <person name="Charron P."/>
            <person name="Farinelli L."/>
            <person name="Marton T."/>
            <person name="Kruger M."/>
            <person name="Pelin A."/>
            <person name="Brachmann A."/>
            <person name="Corradi N."/>
        </authorList>
    </citation>
    <scope>NUCLEOTIDE SEQUENCE [LARGE SCALE GENOMIC DNA]</scope>
    <source>
        <strain evidence="2 3">A4</strain>
    </source>
</reference>
<dbReference type="EMBL" id="LLXI01008855">
    <property type="protein sequence ID" value="PKY63059.1"/>
    <property type="molecule type" value="Genomic_DNA"/>
</dbReference>
<dbReference type="AlphaFoldDB" id="A0A2I1HW02"/>
<evidence type="ECO:0000313" key="2">
    <source>
        <dbReference type="EMBL" id="PKY63059.1"/>
    </source>
</evidence>
<dbReference type="Proteomes" id="UP000234323">
    <property type="component" value="Unassembled WGS sequence"/>
</dbReference>
<organism evidence="2 3">
    <name type="scientific">Rhizophagus irregularis</name>
    <dbReference type="NCBI Taxonomy" id="588596"/>
    <lineage>
        <taxon>Eukaryota</taxon>
        <taxon>Fungi</taxon>
        <taxon>Fungi incertae sedis</taxon>
        <taxon>Mucoromycota</taxon>
        <taxon>Glomeromycotina</taxon>
        <taxon>Glomeromycetes</taxon>
        <taxon>Glomerales</taxon>
        <taxon>Glomeraceae</taxon>
        <taxon>Rhizophagus</taxon>
    </lineage>
</organism>
<evidence type="ECO:0000256" key="1">
    <source>
        <dbReference type="SAM" id="MobiDB-lite"/>
    </source>
</evidence>
<proteinExistence type="predicted"/>
<comment type="caution">
    <text evidence="2">The sequence shown here is derived from an EMBL/GenBank/DDBJ whole genome shotgun (WGS) entry which is preliminary data.</text>
</comment>
<protein>
    <submittedName>
        <fullName evidence="2">Uncharacterized protein</fullName>
    </submittedName>
</protein>
<accession>A0A2I1HW02</accession>
<feature type="region of interest" description="Disordered" evidence="1">
    <location>
        <begin position="1"/>
        <end position="23"/>
    </location>
</feature>
<keyword evidence="3" id="KW-1185">Reference proteome</keyword>
<evidence type="ECO:0000313" key="3">
    <source>
        <dbReference type="Proteomes" id="UP000234323"/>
    </source>
</evidence>
<dbReference type="VEuPathDB" id="FungiDB:FUN_012648"/>